<evidence type="ECO:0000256" key="4">
    <source>
        <dbReference type="ARBA" id="ARBA00022692"/>
    </source>
</evidence>
<feature type="transmembrane region" description="Helical" evidence="8">
    <location>
        <begin position="183"/>
        <end position="206"/>
    </location>
</feature>
<keyword evidence="2" id="KW-1003">Cell membrane</keyword>
<comment type="similarity">
    <text evidence="7">Belongs to the glycosyltransferase 87 family.</text>
</comment>
<accession>A0A7C4Q2K5</accession>
<feature type="transmembrane region" description="Helical" evidence="8">
    <location>
        <begin position="269"/>
        <end position="291"/>
    </location>
</feature>
<dbReference type="AlphaFoldDB" id="A0A7C4Q2K5"/>
<feature type="transmembrane region" description="Helical" evidence="8">
    <location>
        <begin position="150"/>
        <end position="171"/>
    </location>
</feature>
<reference evidence="9" key="1">
    <citation type="journal article" date="2020" name="mSystems">
        <title>Genome- and Community-Level Interaction Insights into Carbon Utilization and Element Cycling Functions of Hydrothermarchaeota in Hydrothermal Sediment.</title>
        <authorList>
            <person name="Zhou Z."/>
            <person name="Liu Y."/>
            <person name="Xu W."/>
            <person name="Pan J."/>
            <person name="Luo Z.H."/>
            <person name="Li M."/>
        </authorList>
    </citation>
    <scope>NUCLEOTIDE SEQUENCE [LARGE SCALE GENOMIC DNA]</scope>
    <source>
        <strain evidence="9">SpSt-556</strain>
    </source>
</reference>
<feature type="transmembrane region" description="Helical" evidence="8">
    <location>
        <begin position="242"/>
        <end position="263"/>
    </location>
</feature>
<comment type="subcellular location">
    <subcellularLocation>
        <location evidence="1">Cell membrane</location>
        <topology evidence="1">Multi-pass membrane protein</topology>
    </subcellularLocation>
</comment>
<comment type="caution">
    <text evidence="9">The sequence shown here is derived from an EMBL/GenBank/DDBJ whole genome shotgun (WGS) entry which is preliminary data.</text>
</comment>
<feature type="transmembrane region" description="Helical" evidence="8">
    <location>
        <begin position="86"/>
        <end position="110"/>
    </location>
</feature>
<evidence type="ECO:0000256" key="1">
    <source>
        <dbReference type="ARBA" id="ARBA00004651"/>
    </source>
</evidence>
<proteinExistence type="inferred from homology"/>
<dbReference type="InterPro" id="IPR018584">
    <property type="entry name" value="GT87"/>
</dbReference>
<keyword evidence="5 8" id="KW-1133">Transmembrane helix</keyword>
<keyword evidence="4 8" id="KW-0812">Transmembrane</keyword>
<evidence type="ECO:0000256" key="7">
    <source>
        <dbReference type="ARBA" id="ARBA00024033"/>
    </source>
</evidence>
<evidence type="ECO:0000313" key="9">
    <source>
        <dbReference type="EMBL" id="HGS87844.1"/>
    </source>
</evidence>
<feature type="transmembrane region" description="Helical" evidence="8">
    <location>
        <begin position="212"/>
        <end position="230"/>
    </location>
</feature>
<evidence type="ECO:0000256" key="2">
    <source>
        <dbReference type="ARBA" id="ARBA00022475"/>
    </source>
</evidence>
<organism evidence="9">
    <name type="scientific">Bellilinea caldifistulae</name>
    <dbReference type="NCBI Taxonomy" id="360411"/>
    <lineage>
        <taxon>Bacteria</taxon>
        <taxon>Bacillati</taxon>
        <taxon>Chloroflexota</taxon>
        <taxon>Anaerolineae</taxon>
        <taxon>Anaerolineales</taxon>
        <taxon>Anaerolineaceae</taxon>
        <taxon>Bellilinea</taxon>
    </lineage>
</organism>
<feature type="transmembrane region" description="Helical" evidence="8">
    <location>
        <begin position="322"/>
        <end position="340"/>
    </location>
</feature>
<feature type="transmembrane region" description="Helical" evidence="8">
    <location>
        <begin position="122"/>
        <end position="144"/>
    </location>
</feature>
<dbReference type="GO" id="GO:0016758">
    <property type="term" value="F:hexosyltransferase activity"/>
    <property type="evidence" value="ECO:0007669"/>
    <property type="project" value="InterPro"/>
</dbReference>
<evidence type="ECO:0000256" key="8">
    <source>
        <dbReference type="SAM" id="Phobius"/>
    </source>
</evidence>
<dbReference type="GO" id="GO:0005886">
    <property type="term" value="C:plasma membrane"/>
    <property type="evidence" value="ECO:0007669"/>
    <property type="project" value="UniProtKB-SubCell"/>
</dbReference>
<dbReference type="EMBL" id="DSXR01000095">
    <property type="protein sequence ID" value="HGS87844.1"/>
    <property type="molecule type" value="Genomic_DNA"/>
</dbReference>
<feature type="transmembrane region" description="Helical" evidence="8">
    <location>
        <begin position="371"/>
        <end position="390"/>
    </location>
</feature>
<name>A0A7C4Q2K5_9CHLR</name>
<keyword evidence="6 8" id="KW-0472">Membrane</keyword>
<feature type="transmembrane region" description="Helical" evidence="8">
    <location>
        <begin position="298"/>
        <end position="316"/>
    </location>
</feature>
<evidence type="ECO:0000256" key="5">
    <source>
        <dbReference type="ARBA" id="ARBA00022989"/>
    </source>
</evidence>
<gene>
    <name evidence="9" type="ORF">ENT17_09525</name>
</gene>
<evidence type="ECO:0000256" key="3">
    <source>
        <dbReference type="ARBA" id="ARBA00022679"/>
    </source>
</evidence>
<evidence type="ECO:0000256" key="6">
    <source>
        <dbReference type="ARBA" id="ARBA00023136"/>
    </source>
</evidence>
<sequence>MTIYPFIRSNRYHNILFLFVLLIIFLLISHKVITYVDTVDSDFFSFWLAGKVVREGLNPYDEIVWLTGHEIYYADWISDPTFLYPLYTAVIMIPLSLFELSISYTIWIWISQILIFFSTIKLLSLFGNQTKFFVFPVFAGLLLFRPILPLLLNGQISSIFLGSLVFSVVLIKNRKSFLGGLILSINFLKPNIGVPIFFLFFFYFLFSKQISIIWGMILGLFTLILIGVVFQPTWLLDYLKVLIYKQVTTFGYSASIWGLMYLLTGKNEISSIMFSSFVCLMLLFAYLLWFIKKKNQELFQIFSMVIAISTFITPYLWPYDQIILITPIIYIMSLLAWNKTPFLVSSLFFLGIDIIIWCIFGYSLQLQTENLQALLPLSLIIILFLTSNFLSKSLNFINEASVENPQKSTT</sequence>
<protein>
    <submittedName>
        <fullName evidence="9">DUF2029 domain-containing protein</fullName>
    </submittedName>
</protein>
<feature type="transmembrane region" description="Helical" evidence="8">
    <location>
        <begin position="12"/>
        <end position="33"/>
    </location>
</feature>
<dbReference type="Pfam" id="PF09594">
    <property type="entry name" value="GT87"/>
    <property type="match status" value="1"/>
</dbReference>
<feature type="transmembrane region" description="Helical" evidence="8">
    <location>
        <begin position="347"/>
        <end position="365"/>
    </location>
</feature>
<keyword evidence="3" id="KW-0808">Transferase</keyword>